<proteinExistence type="predicted"/>
<reference evidence="2" key="1">
    <citation type="submission" date="2016-10" db="EMBL/GenBank/DDBJ databases">
        <title>Sequence of Gallionella enrichment culture.</title>
        <authorList>
            <person name="Poehlein A."/>
            <person name="Muehling M."/>
            <person name="Daniel R."/>
        </authorList>
    </citation>
    <scope>NUCLEOTIDE SEQUENCE</scope>
</reference>
<protein>
    <submittedName>
        <fullName evidence="2">Uncharacterized protein</fullName>
    </submittedName>
</protein>
<name>A0A1J5U0A0_9ZZZZ</name>
<evidence type="ECO:0000313" key="2">
    <source>
        <dbReference type="EMBL" id="OIR19476.1"/>
    </source>
</evidence>
<accession>A0A1J5U0A0</accession>
<evidence type="ECO:0000256" key="1">
    <source>
        <dbReference type="SAM" id="MobiDB-lite"/>
    </source>
</evidence>
<gene>
    <name evidence="2" type="ORF">GALL_03570</name>
</gene>
<comment type="caution">
    <text evidence="2">The sequence shown here is derived from an EMBL/GenBank/DDBJ whole genome shotgun (WGS) entry which is preliminary data.</text>
</comment>
<dbReference type="PROSITE" id="PS51257">
    <property type="entry name" value="PROKAR_LIPOPROTEIN"/>
    <property type="match status" value="1"/>
</dbReference>
<feature type="region of interest" description="Disordered" evidence="1">
    <location>
        <begin position="26"/>
        <end position="56"/>
    </location>
</feature>
<dbReference type="AlphaFoldDB" id="A0A1J5U0A0"/>
<dbReference type="EMBL" id="MLJW01000001">
    <property type="protein sequence ID" value="OIR19476.1"/>
    <property type="molecule type" value="Genomic_DNA"/>
</dbReference>
<organism evidence="2">
    <name type="scientific">mine drainage metagenome</name>
    <dbReference type="NCBI Taxonomy" id="410659"/>
    <lineage>
        <taxon>unclassified sequences</taxon>
        <taxon>metagenomes</taxon>
        <taxon>ecological metagenomes</taxon>
    </lineage>
</organism>
<sequence>MKKIFLIGLLVSMLAGCEDMPLLGGEGEGDDFAATSRHKSLEHNLSQLPQNTSVKR</sequence>
<feature type="compositionally biased region" description="Polar residues" evidence="1">
    <location>
        <begin position="43"/>
        <end position="56"/>
    </location>
</feature>